<accession>A0A4U2Z608</accession>
<proteinExistence type="predicted"/>
<evidence type="ECO:0000313" key="1">
    <source>
        <dbReference type="EMBL" id="TKI69275.1"/>
    </source>
</evidence>
<comment type="caution">
    <text evidence="1">The sequence shown here is derived from an EMBL/GenBank/DDBJ whole genome shotgun (WGS) entry which is preliminary data.</text>
</comment>
<keyword evidence="2" id="KW-1185">Reference proteome</keyword>
<organism evidence="1 2">
    <name type="scientific">Sulfurimonas crateris</name>
    <dbReference type="NCBI Taxonomy" id="2574727"/>
    <lineage>
        <taxon>Bacteria</taxon>
        <taxon>Pseudomonadati</taxon>
        <taxon>Campylobacterota</taxon>
        <taxon>Epsilonproteobacteria</taxon>
        <taxon>Campylobacterales</taxon>
        <taxon>Sulfurimonadaceae</taxon>
        <taxon>Sulfurimonas</taxon>
    </lineage>
</organism>
<dbReference type="OrthoDB" id="11703at2"/>
<reference evidence="1 2" key="1">
    <citation type="submission" date="2019-04" db="EMBL/GenBank/DDBJ databases">
        <title>Sulfurimonas crateris sp. nov. a facultative anaerobic sulfur-oxidizing chemolithautotrophic bacterium isolated from a terrestrial mud vulcano.</title>
        <authorList>
            <person name="Ratnikova N.M."/>
            <person name="Slobodkin A.I."/>
            <person name="Merkel A.Y."/>
            <person name="Novikov A."/>
            <person name="Bonch-Osmolovskaya E.A."/>
            <person name="Slobodkina G.B."/>
        </authorList>
    </citation>
    <scope>NUCLEOTIDE SEQUENCE [LARGE SCALE GENOMIC DNA]</scope>
    <source>
        <strain evidence="1 2">SN118</strain>
    </source>
</reference>
<dbReference type="AlphaFoldDB" id="A0A4U2Z608"/>
<dbReference type="InterPro" id="IPR015943">
    <property type="entry name" value="WD40/YVTN_repeat-like_dom_sf"/>
</dbReference>
<sequence length="316" mass="35323">MRALLFLALLFSLLFSSEIKEPIRSFTSSGGVVDLLYKNGKLYSATNASCVDIFDYKSGELIKKIKVEKIEDFMGDLVDSKVYSVDLFDEKILVLSQDRQGFRRVHIHQDEKSKLLFDYSKSLTVSKARFLDENTILLGLLSNELVSYDINKGSINWMIQVSGAKFSDFVLSETKEIVVVADESGDLKIHSTKDGKRLKLLSGQNLDNVFQVDYKNSVIATAGQDRRAVIYDLKSDSSHYFESGFLIYSVGLSPSGRVVGYASDEENNISLVDLSTKELLGIFGGNKMTLTKIVFVDESEFLAASDDRVINLYSVK</sequence>
<protein>
    <submittedName>
        <fullName evidence="1">WD40 repeat domain-containing protein</fullName>
    </submittedName>
</protein>
<dbReference type="RefSeq" id="WP_137013736.1">
    <property type="nucleotide sequence ID" value="NZ_SZPX01000005.1"/>
</dbReference>
<dbReference type="Gene3D" id="2.130.10.10">
    <property type="entry name" value="YVTN repeat-like/Quinoprotein amine dehydrogenase"/>
    <property type="match status" value="2"/>
</dbReference>
<dbReference type="SUPFAM" id="SSF50998">
    <property type="entry name" value="Quinoprotein alcohol dehydrogenase-like"/>
    <property type="match status" value="1"/>
</dbReference>
<gene>
    <name evidence="1" type="ORF">FCU45_07075</name>
</gene>
<evidence type="ECO:0000313" key="2">
    <source>
        <dbReference type="Proteomes" id="UP000309561"/>
    </source>
</evidence>
<dbReference type="EMBL" id="SZPX01000005">
    <property type="protein sequence ID" value="TKI69275.1"/>
    <property type="molecule type" value="Genomic_DNA"/>
</dbReference>
<dbReference type="Proteomes" id="UP000309561">
    <property type="component" value="Unassembled WGS sequence"/>
</dbReference>
<dbReference type="InterPro" id="IPR011047">
    <property type="entry name" value="Quinoprotein_ADH-like_sf"/>
</dbReference>
<name>A0A4U2Z608_9BACT</name>